<evidence type="ECO:0000256" key="4">
    <source>
        <dbReference type="SAM" id="MobiDB-lite"/>
    </source>
</evidence>
<evidence type="ECO:0000256" key="3">
    <source>
        <dbReference type="PROSITE-ProRule" id="PRU00175"/>
    </source>
</evidence>
<dbReference type="GO" id="GO:0006511">
    <property type="term" value="P:ubiquitin-dependent protein catabolic process"/>
    <property type="evidence" value="ECO:0007669"/>
    <property type="project" value="TreeGrafter"/>
</dbReference>
<dbReference type="OrthoDB" id="10037309at2759"/>
<dbReference type="GeneID" id="119741592"/>
<dbReference type="Gene3D" id="3.30.40.10">
    <property type="entry name" value="Zinc/RING finger domain, C3HC4 (zinc finger)"/>
    <property type="match status" value="1"/>
</dbReference>
<feature type="domain" description="RING-type" evidence="6">
    <location>
        <begin position="443"/>
        <end position="478"/>
    </location>
</feature>
<dbReference type="InterPro" id="IPR001841">
    <property type="entry name" value="Znf_RING"/>
</dbReference>
<dbReference type="PROSITE" id="PS50089">
    <property type="entry name" value="ZF_RING_2"/>
    <property type="match status" value="1"/>
</dbReference>
<keyword evidence="2" id="KW-0862">Zinc</keyword>
<dbReference type="PANTHER" id="PTHR23280">
    <property type="entry name" value="4.1 G PROTEIN"/>
    <property type="match status" value="1"/>
</dbReference>
<dbReference type="EnsemblMetazoa" id="XM_038217407.1">
    <property type="protein sequence ID" value="XP_038073335.1"/>
    <property type="gene ID" value="LOC119741592"/>
</dbReference>
<dbReference type="Pfam" id="PF09380">
    <property type="entry name" value="FERM_C"/>
    <property type="match status" value="1"/>
</dbReference>
<dbReference type="InterPro" id="IPR011993">
    <property type="entry name" value="PH-like_dom_sf"/>
</dbReference>
<dbReference type="InterPro" id="IPR018980">
    <property type="entry name" value="FERM_PH-like_C"/>
</dbReference>
<evidence type="ECO:0000256" key="2">
    <source>
        <dbReference type="ARBA" id="ARBA00022833"/>
    </source>
</evidence>
<accession>A0A914BBX5</accession>
<dbReference type="AlphaFoldDB" id="A0A914BBX5"/>
<feature type="region of interest" description="Disordered" evidence="4">
    <location>
        <begin position="388"/>
        <end position="422"/>
    </location>
</feature>
<protein>
    <recommendedName>
        <fullName evidence="9">E3 ubiquitin-protein ligase MYLIP</fullName>
    </recommendedName>
</protein>
<dbReference type="SMART" id="SM00295">
    <property type="entry name" value="B41"/>
    <property type="match status" value="1"/>
</dbReference>
<keyword evidence="8" id="KW-1185">Reference proteome</keyword>
<evidence type="ECO:0008006" key="9">
    <source>
        <dbReference type="Google" id="ProtNLM"/>
    </source>
</evidence>
<dbReference type="SUPFAM" id="SSF50729">
    <property type="entry name" value="PH domain-like"/>
    <property type="match status" value="1"/>
</dbReference>
<dbReference type="RefSeq" id="XP_038073335.1">
    <property type="nucleotide sequence ID" value="XM_038217407.1"/>
</dbReference>
<dbReference type="PROSITE" id="PS50057">
    <property type="entry name" value="FERM_3"/>
    <property type="match status" value="1"/>
</dbReference>
<keyword evidence="1 3" id="KW-0863">Zinc-finger</keyword>
<keyword evidence="1 3" id="KW-0479">Metal-binding</keyword>
<dbReference type="Gene3D" id="3.10.20.90">
    <property type="entry name" value="Phosphatidylinositol 3-kinase Catalytic Subunit, Chain A, domain 1"/>
    <property type="match status" value="1"/>
</dbReference>
<proteinExistence type="predicted"/>
<dbReference type="PANTHER" id="PTHR23280:SF13">
    <property type="entry name" value="E3 UBIQUITIN-PROTEIN LIGASE MYLIP"/>
    <property type="match status" value="1"/>
</dbReference>
<evidence type="ECO:0000313" key="7">
    <source>
        <dbReference type="EnsemblMetazoa" id="XP_038073335.1"/>
    </source>
</evidence>
<reference evidence="7" key="1">
    <citation type="submission" date="2022-11" db="UniProtKB">
        <authorList>
            <consortium name="EnsemblMetazoa"/>
        </authorList>
    </citation>
    <scope>IDENTIFICATION</scope>
</reference>
<dbReference type="GO" id="GO:0004842">
    <property type="term" value="F:ubiquitin-protein transferase activity"/>
    <property type="evidence" value="ECO:0007669"/>
    <property type="project" value="TreeGrafter"/>
</dbReference>
<dbReference type="InterPro" id="IPR013083">
    <property type="entry name" value="Znf_RING/FYVE/PHD"/>
</dbReference>
<dbReference type="SUPFAM" id="SSF57850">
    <property type="entry name" value="RING/U-box"/>
    <property type="match status" value="1"/>
</dbReference>
<evidence type="ECO:0000256" key="1">
    <source>
        <dbReference type="ARBA" id="ARBA00022771"/>
    </source>
</evidence>
<dbReference type="InterPro" id="IPR019749">
    <property type="entry name" value="Band_41_domain"/>
</dbReference>
<dbReference type="InterPro" id="IPR019748">
    <property type="entry name" value="FERM_central"/>
</dbReference>
<dbReference type="Proteomes" id="UP000887568">
    <property type="component" value="Unplaced"/>
</dbReference>
<dbReference type="InterPro" id="IPR018979">
    <property type="entry name" value="FERM_N"/>
</dbReference>
<dbReference type="GO" id="GO:0008270">
    <property type="term" value="F:zinc ion binding"/>
    <property type="evidence" value="ECO:0007669"/>
    <property type="project" value="UniProtKB-KW"/>
</dbReference>
<evidence type="ECO:0000259" key="6">
    <source>
        <dbReference type="PROSITE" id="PS50089"/>
    </source>
</evidence>
<dbReference type="Pfam" id="PF00373">
    <property type="entry name" value="FERM_M"/>
    <property type="match status" value="1"/>
</dbReference>
<feature type="domain" description="FERM" evidence="5">
    <location>
        <begin position="1"/>
        <end position="284"/>
    </location>
</feature>
<dbReference type="Gene3D" id="1.20.80.10">
    <property type="match status" value="1"/>
</dbReference>
<dbReference type="OMA" id="MWCFISE"/>
<dbReference type="Pfam" id="PF09379">
    <property type="entry name" value="FERM_N"/>
    <property type="match status" value="1"/>
</dbReference>
<dbReference type="SMART" id="SM01196">
    <property type="entry name" value="FERM_C"/>
    <property type="match status" value="1"/>
</dbReference>
<organism evidence="7 8">
    <name type="scientific">Patiria miniata</name>
    <name type="common">Bat star</name>
    <name type="synonym">Asterina miniata</name>
    <dbReference type="NCBI Taxonomy" id="46514"/>
    <lineage>
        <taxon>Eukaryota</taxon>
        <taxon>Metazoa</taxon>
        <taxon>Echinodermata</taxon>
        <taxon>Eleutherozoa</taxon>
        <taxon>Asterozoa</taxon>
        <taxon>Asteroidea</taxon>
        <taxon>Valvatacea</taxon>
        <taxon>Valvatida</taxon>
        <taxon>Asterinidae</taxon>
        <taxon>Patiria</taxon>
    </lineage>
</organism>
<name>A0A914BBX5_PATMI</name>
<evidence type="ECO:0000259" key="5">
    <source>
        <dbReference type="PROSITE" id="PS50057"/>
    </source>
</evidence>
<sequence length="490" mass="57106">MWCFISESPYIVREYHLPKHSHGQILMDKVCDDVGLIEREYFGLRYRSKNGELLWLNLRNPLNLQLNTKPPHRLSLQVKFFVSPQELQQTISRHVYYMTLKNRLLQSHYKVDDSERLELCVLMAQAELGNDDVIMDSQYQCILPELSEHKLLQVKETHKNAETELTKSQSEIQFINKISKLPGYGVEYFAAETMDRTKVVIGVHSGGLQILSQEREIINNIKFEDISKVSYHQNRFSVHFYSPSEEVNEDDVVSIHKFRLTSRKSAQALFRAFTESHTFFRCENVERVVRQQHSHTGWGSLLALFRPHTNYGKIYRFDITKTRRQTYDNAWHYLHHDSSPPPQRFSVELDTHLANHQPYSTQTLRSTHSQEIMLSRQPSRASELRLLPIKSHREVNHSNDTTPEGTLRRKGSNDGPSRPDTTEAELVNSLQDELANIRDSHMCQVCLERDMATVFCPCGHMICCERCSPECFRCPVCRADVAYVQRVFFS</sequence>
<evidence type="ECO:0000313" key="8">
    <source>
        <dbReference type="Proteomes" id="UP000887568"/>
    </source>
</evidence>
<dbReference type="CDD" id="cd14473">
    <property type="entry name" value="FERM_B-lobe"/>
    <property type="match status" value="1"/>
</dbReference>
<dbReference type="SUPFAM" id="SSF54236">
    <property type="entry name" value="Ubiquitin-like"/>
    <property type="match status" value="1"/>
</dbReference>
<dbReference type="Gene3D" id="2.30.29.30">
    <property type="entry name" value="Pleckstrin-homology domain (PH domain)/Phosphotyrosine-binding domain (PTB)"/>
    <property type="match status" value="1"/>
</dbReference>
<dbReference type="Pfam" id="PF13920">
    <property type="entry name" value="zf-C3HC4_3"/>
    <property type="match status" value="1"/>
</dbReference>
<dbReference type="InterPro" id="IPR029071">
    <property type="entry name" value="Ubiquitin-like_domsf"/>
</dbReference>
<dbReference type="InterPro" id="IPR014352">
    <property type="entry name" value="FERM/acyl-CoA-bd_prot_sf"/>
</dbReference>
<dbReference type="SUPFAM" id="SSF47031">
    <property type="entry name" value="Second domain of FERM"/>
    <property type="match status" value="1"/>
</dbReference>
<dbReference type="InterPro" id="IPR035963">
    <property type="entry name" value="FERM_2"/>
</dbReference>
<dbReference type="InterPro" id="IPR000299">
    <property type="entry name" value="FERM_domain"/>
</dbReference>